<evidence type="ECO:0000313" key="2">
    <source>
        <dbReference type="EMBL" id="PLW45908.1"/>
    </source>
</evidence>
<feature type="region of interest" description="Disordered" evidence="1">
    <location>
        <begin position="75"/>
        <end position="99"/>
    </location>
</feature>
<dbReference type="EMBL" id="PGCI01000044">
    <property type="protein sequence ID" value="PLW45908.1"/>
    <property type="molecule type" value="Genomic_DNA"/>
</dbReference>
<evidence type="ECO:0000256" key="1">
    <source>
        <dbReference type="SAM" id="MobiDB-lite"/>
    </source>
</evidence>
<evidence type="ECO:0008006" key="4">
    <source>
        <dbReference type="Google" id="ProtNLM"/>
    </source>
</evidence>
<accession>A0A2N5V7H5</accession>
<name>A0A2N5V7H5_9BASI</name>
<organism evidence="2 3">
    <name type="scientific">Puccinia coronata f. sp. avenae</name>
    <dbReference type="NCBI Taxonomy" id="200324"/>
    <lineage>
        <taxon>Eukaryota</taxon>
        <taxon>Fungi</taxon>
        <taxon>Dikarya</taxon>
        <taxon>Basidiomycota</taxon>
        <taxon>Pucciniomycotina</taxon>
        <taxon>Pucciniomycetes</taxon>
        <taxon>Pucciniales</taxon>
        <taxon>Pucciniaceae</taxon>
        <taxon>Puccinia</taxon>
    </lineage>
</organism>
<gene>
    <name evidence="2" type="ORF">PCASD_08628</name>
</gene>
<evidence type="ECO:0000313" key="3">
    <source>
        <dbReference type="Proteomes" id="UP000235392"/>
    </source>
</evidence>
<dbReference type="Proteomes" id="UP000235392">
    <property type="component" value="Unassembled WGS sequence"/>
</dbReference>
<protein>
    <recommendedName>
        <fullName evidence="4">Integrase catalytic domain-containing protein</fullName>
    </recommendedName>
</protein>
<comment type="caution">
    <text evidence="2">The sequence shown here is derived from an EMBL/GenBank/DDBJ whole genome shotgun (WGS) entry which is preliminary data.</text>
</comment>
<sequence length="99" mass="11244">MAEFAYNNNYHASLGVCPFKAYYGFNLTYRGVHHAEQCLPTVKARIKQMNTVQEELKECLKVAQETMKNQFDQSVRETPNWDVGNATAKNSPSGLFLLP</sequence>
<proteinExistence type="predicted"/>
<dbReference type="AlphaFoldDB" id="A0A2N5V7H5"/>
<reference evidence="2 3" key="1">
    <citation type="submission" date="2017-11" db="EMBL/GenBank/DDBJ databases">
        <title>De novo assembly and phasing of dikaryotic genomes from two isolates of Puccinia coronata f. sp. avenae, the causal agent of oat crown rust.</title>
        <authorList>
            <person name="Miller M.E."/>
            <person name="Zhang Y."/>
            <person name="Omidvar V."/>
            <person name="Sperschneider J."/>
            <person name="Schwessinger B."/>
            <person name="Raley C."/>
            <person name="Palmer J.M."/>
            <person name="Garnica D."/>
            <person name="Upadhyaya N."/>
            <person name="Rathjen J."/>
            <person name="Taylor J.M."/>
            <person name="Park R.F."/>
            <person name="Dodds P.N."/>
            <person name="Hirsch C.D."/>
            <person name="Kianian S.F."/>
            <person name="Figueroa M."/>
        </authorList>
    </citation>
    <scope>NUCLEOTIDE SEQUENCE [LARGE SCALE GENOMIC DNA]</scope>
    <source>
        <strain evidence="2">12SD80</strain>
    </source>
</reference>